<dbReference type="EMBL" id="AFME02000394">
    <property type="protein sequence ID" value="EMG08322.1"/>
    <property type="molecule type" value="Genomic_DNA"/>
</dbReference>
<dbReference type="BioCyc" id="LINT1001599:G11K9-4689-MONOMER"/>
<sequence>MRSTWRRGHRRTLKTKELTQSKIEEVSLEILLRHAVKAKHGLEKEV</sequence>
<protein>
    <submittedName>
        <fullName evidence="1">Uncharacterized protein</fullName>
    </submittedName>
</protein>
<evidence type="ECO:0000313" key="2">
    <source>
        <dbReference type="Proteomes" id="UP000011776"/>
    </source>
</evidence>
<organism evidence="1 2">
    <name type="scientific">Leptospira interrogans serovar Grippotyphosa str. LT2186</name>
    <dbReference type="NCBI Taxonomy" id="1001599"/>
    <lineage>
        <taxon>Bacteria</taxon>
        <taxon>Pseudomonadati</taxon>
        <taxon>Spirochaetota</taxon>
        <taxon>Spirochaetia</taxon>
        <taxon>Leptospirales</taxon>
        <taxon>Leptospiraceae</taxon>
        <taxon>Leptospira</taxon>
    </lineage>
</organism>
<dbReference type="Proteomes" id="UP000011776">
    <property type="component" value="Unassembled WGS sequence"/>
</dbReference>
<reference evidence="1 2" key="1">
    <citation type="submission" date="2013-02" db="EMBL/GenBank/DDBJ databases">
        <authorList>
            <person name="Harkins D.M."/>
            <person name="Durkin A.S."/>
            <person name="Brinkac L.M."/>
            <person name="Haft D.H."/>
            <person name="Selengut J.D."/>
            <person name="Sanka R."/>
            <person name="DePew J."/>
            <person name="Purushe J."/>
            <person name="Tulsiani S.M."/>
            <person name="Graham G.C."/>
            <person name="Burns M.-A."/>
            <person name="Dohnt M.F."/>
            <person name="Smythe L.D."/>
            <person name="McKay D.B."/>
            <person name="Craig S.B."/>
            <person name="Vinetz J.M."/>
            <person name="Sutton G.G."/>
            <person name="Nierman W.C."/>
            <person name="Fouts D.E."/>
        </authorList>
    </citation>
    <scope>NUCLEOTIDE SEQUENCE [LARGE SCALE GENOMIC DNA]</scope>
    <source>
        <strain evidence="1 2">LT2186</strain>
    </source>
</reference>
<name>M3HXD1_LEPIR</name>
<comment type="caution">
    <text evidence="1">The sequence shown here is derived from an EMBL/GenBank/DDBJ whole genome shotgun (WGS) entry which is preliminary data.</text>
</comment>
<evidence type="ECO:0000313" key="1">
    <source>
        <dbReference type="EMBL" id="EMG08322.1"/>
    </source>
</evidence>
<accession>M3HXD1</accession>
<gene>
    <name evidence="1" type="ORF">LEP1GSC151_3310</name>
</gene>
<proteinExistence type="predicted"/>
<dbReference type="AlphaFoldDB" id="M3HXD1"/>